<reference evidence="2" key="1">
    <citation type="submission" date="2015-01" db="EMBL/GenBank/DDBJ databases">
        <authorList>
            <person name="Aksoy S."/>
            <person name="Warren W."/>
            <person name="Wilson R.K."/>
        </authorList>
    </citation>
    <scope>NUCLEOTIDE SEQUENCE [LARGE SCALE GENOMIC DNA]</scope>
    <source>
        <strain evidence="2">IAEA</strain>
    </source>
</reference>
<dbReference type="Proteomes" id="UP000092460">
    <property type="component" value="Unassembled WGS sequence"/>
</dbReference>
<protein>
    <submittedName>
        <fullName evidence="1">Uncharacterized protein</fullName>
    </submittedName>
</protein>
<dbReference type="EMBL" id="JXJN01003448">
    <property type="status" value="NOT_ANNOTATED_CDS"/>
    <property type="molecule type" value="Genomic_DNA"/>
</dbReference>
<organism evidence="1 2">
    <name type="scientific">Glossina palpalis gambiensis</name>
    <dbReference type="NCBI Taxonomy" id="67801"/>
    <lineage>
        <taxon>Eukaryota</taxon>
        <taxon>Metazoa</taxon>
        <taxon>Ecdysozoa</taxon>
        <taxon>Arthropoda</taxon>
        <taxon>Hexapoda</taxon>
        <taxon>Insecta</taxon>
        <taxon>Pterygota</taxon>
        <taxon>Neoptera</taxon>
        <taxon>Endopterygota</taxon>
        <taxon>Diptera</taxon>
        <taxon>Brachycera</taxon>
        <taxon>Muscomorpha</taxon>
        <taxon>Hippoboscoidea</taxon>
        <taxon>Glossinidae</taxon>
        <taxon>Glossina</taxon>
    </lineage>
</organism>
<dbReference type="VEuPathDB" id="VectorBase:GPPI008313"/>
<accession>A0A1B0ATU2</accession>
<name>A0A1B0ATU2_9MUSC</name>
<sequence>MDAEGECPLIEVVANRGQLKPKEKNALNKKRIMADGLSMSKNIHLNQIIEFGDDESLCAIKEDDEYVKDQTENVCVQTPKTEMITKGTNTLQINSYGTQNCTLHTPPICRTTFVDIIDDDVIEILDSDEEVSPTKIKDISLAAPWQRHY</sequence>
<proteinExistence type="predicted"/>
<evidence type="ECO:0000313" key="1">
    <source>
        <dbReference type="EnsemblMetazoa" id="GPPI008313-PA"/>
    </source>
</evidence>
<evidence type="ECO:0000313" key="2">
    <source>
        <dbReference type="Proteomes" id="UP000092460"/>
    </source>
</evidence>
<reference evidence="1" key="2">
    <citation type="submission" date="2020-05" db="UniProtKB">
        <authorList>
            <consortium name="EnsemblMetazoa"/>
        </authorList>
    </citation>
    <scope>IDENTIFICATION</scope>
    <source>
        <strain evidence="1">IAEA</strain>
    </source>
</reference>
<dbReference type="STRING" id="67801.A0A1B0ATU2"/>
<keyword evidence="2" id="KW-1185">Reference proteome</keyword>
<dbReference type="AlphaFoldDB" id="A0A1B0ATU2"/>
<dbReference type="EnsemblMetazoa" id="GPPI008313-RA">
    <property type="protein sequence ID" value="GPPI008313-PA"/>
    <property type="gene ID" value="GPPI008313"/>
</dbReference>